<keyword evidence="2" id="KW-0238">DNA-binding</keyword>
<feature type="compositionally biased region" description="Polar residues" evidence="4">
    <location>
        <begin position="123"/>
        <end position="141"/>
    </location>
</feature>
<keyword evidence="3" id="KW-0804">Transcription</keyword>
<feature type="compositionally biased region" description="Polar residues" evidence="4">
    <location>
        <begin position="428"/>
        <end position="437"/>
    </location>
</feature>
<feature type="region of interest" description="Disordered" evidence="4">
    <location>
        <begin position="117"/>
        <end position="145"/>
    </location>
</feature>
<reference evidence="7" key="2">
    <citation type="submission" date="2015-08" db="UniProtKB">
        <authorList>
            <consortium name="WormBaseParasite"/>
        </authorList>
    </citation>
    <scope>IDENTIFICATION</scope>
</reference>
<evidence type="ECO:0000256" key="2">
    <source>
        <dbReference type="ARBA" id="ARBA00023125"/>
    </source>
</evidence>
<feature type="region of interest" description="Disordered" evidence="4">
    <location>
        <begin position="410"/>
        <end position="451"/>
    </location>
</feature>
<organism evidence="6 7">
    <name type="scientific">Strongyloides venezuelensis</name>
    <name type="common">Threadworm</name>
    <dbReference type="NCBI Taxonomy" id="75913"/>
    <lineage>
        <taxon>Eukaryota</taxon>
        <taxon>Metazoa</taxon>
        <taxon>Ecdysozoa</taxon>
        <taxon>Nematoda</taxon>
        <taxon>Chromadorea</taxon>
        <taxon>Rhabditida</taxon>
        <taxon>Tylenchina</taxon>
        <taxon>Panagrolaimomorpha</taxon>
        <taxon>Strongyloidoidea</taxon>
        <taxon>Strongyloididae</taxon>
        <taxon>Strongyloides</taxon>
    </lineage>
</organism>
<dbReference type="Proteomes" id="UP000035680">
    <property type="component" value="Unassembled WGS sequence"/>
</dbReference>
<keyword evidence="6" id="KW-1185">Reference proteome</keyword>
<feature type="compositionally biased region" description="Basic residues" evidence="4">
    <location>
        <begin position="410"/>
        <end position="419"/>
    </location>
</feature>
<dbReference type="STRING" id="75913.A0A0K0EVN6"/>
<dbReference type="WBParaSite" id="SVE_0058600.1">
    <property type="protein sequence ID" value="SVE_0058600.1"/>
    <property type="gene ID" value="SVE_0058600"/>
</dbReference>
<feature type="domain" description="Basic leucine zipper" evidence="5">
    <location>
        <begin position="369"/>
        <end position="428"/>
    </location>
</feature>
<accession>A0A0K0EVN6</accession>
<dbReference type="SUPFAM" id="SSF47454">
    <property type="entry name" value="A DNA-binding domain in eukaryotic transcription factors"/>
    <property type="match status" value="1"/>
</dbReference>
<dbReference type="InterPro" id="IPR008917">
    <property type="entry name" value="TF_DNA-bd_sf"/>
</dbReference>
<dbReference type="GO" id="GO:0003677">
    <property type="term" value="F:DNA binding"/>
    <property type="evidence" value="ECO:0007669"/>
    <property type="project" value="UniProtKB-KW"/>
</dbReference>
<evidence type="ECO:0000256" key="1">
    <source>
        <dbReference type="ARBA" id="ARBA00023015"/>
    </source>
</evidence>
<sequence>MLLPYLFRKRKDKSRKNTLLDNYYFDTSKHLLNSVFLSAFLLSGSMHTHYNYKYNNENIFSKHLPFLKDKFFLKSQLPFIEINNNQPIRINALVIDSNFDPDVVFGSKRGELYKKGFAKTGDENSQNTPSNSLEISNNRKSPSPDIDINFKHQYDKSEQANFGRKSPFSDTQSLDDYIDEALNNGDFDIDKFACNDKDMCDNLFSSLDEVERNQYPSFDQFSRENEQFLTSEFEIIAREMENDPLDPLSSHFDPYMYDMKMTPKKIDISKGYDRRKGQSSSESQSLFGSKKILSNRVVRKESSVPVDIPGDMSLRPELAKGINFHQYRRPSSTDNELYGNEFNNGRKKSGRVSKDKELLIENRISITPSELRDFSLKEFKLFLDNNGLSEEQKILCRNIRRRGRNKIAAKKVRTNRYSKSKNSDDSTSETFSISPTLFLNDPEPTPPRFVKKSQGFTYPDFEFSDDIFENTDPLYEIREVQE</sequence>
<keyword evidence="1" id="KW-0805">Transcription regulation</keyword>
<dbReference type="AlphaFoldDB" id="A0A0K0EVN6"/>
<dbReference type="Gene3D" id="1.10.880.10">
    <property type="entry name" value="Transcription factor, Skn-1-like, DNA-binding domain"/>
    <property type="match status" value="1"/>
</dbReference>
<evidence type="ECO:0000256" key="4">
    <source>
        <dbReference type="SAM" id="MobiDB-lite"/>
    </source>
</evidence>
<dbReference type="InterPro" id="IPR004826">
    <property type="entry name" value="bZIP_Maf"/>
</dbReference>
<feature type="region of interest" description="Disordered" evidence="4">
    <location>
        <begin position="268"/>
        <end position="287"/>
    </location>
</feature>
<feature type="region of interest" description="Disordered" evidence="4">
    <location>
        <begin position="325"/>
        <end position="350"/>
    </location>
</feature>
<dbReference type="Pfam" id="PF03131">
    <property type="entry name" value="bZIP_Maf"/>
    <property type="match status" value="1"/>
</dbReference>
<evidence type="ECO:0000313" key="7">
    <source>
        <dbReference type="WBParaSite" id="SVE_0058600.1"/>
    </source>
</evidence>
<name>A0A0K0EVN6_STRVS</name>
<dbReference type="GO" id="GO:0006355">
    <property type="term" value="P:regulation of DNA-templated transcription"/>
    <property type="evidence" value="ECO:0007669"/>
    <property type="project" value="InterPro"/>
</dbReference>
<evidence type="ECO:0000259" key="5">
    <source>
        <dbReference type="Pfam" id="PF03131"/>
    </source>
</evidence>
<evidence type="ECO:0000256" key="3">
    <source>
        <dbReference type="ARBA" id="ARBA00023163"/>
    </source>
</evidence>
<protein>
    <submittedName>
        <fullName evidence="7">BZIP_Maf domain-containing protein</fullName>
    </submittedName>
</protein>
<reference evidence="6" key="1">
    <citation type="submission" date="2014-07" db="EMBL/GenBank/DDBJ databases">
        <authorList>
            <person name="Martin A.A"/>
            <person name="De Silva N."/>
        </authorList>
    </citation>
    <scope>NUCLEOTIDE SEQUENCE</scope>
</reference>
<proteinExistence type="predicted"/>
<evidence type="ECO:0000313" key="6">
    <source>
        <dbReference type="Proteomes" id="UP000035680"/>
    </source>
</evidence>